<dbReference type="InterPro" id="IPR050109">
    <property type="entry name" value="HTH-type_TetR-like_transc_reg"/>
</dbReference>
<evidence type="ECO:0000256" key="2">
    <source>
        <dbReference type="ARBA" id="ARBA00023125"/>
    </source>
</evidence>
<protein>
    <submittedName>
        <fullName evidence="6">Helix-turn-helix domain-containing protein</fullName>
    </submittedName>
</protein>
<dbReference type="SUPFAM" id="SSF46689">
    <property type="entry name" value="Homeodomain-like"/>
    <property type="match status" value="1"/>
</dbReference>
<dbReference type="AlphaFoldDB" id="A0AAU8JR03"/>
<accession>A0AAU8JR03</accession>
<evidence type="ECO:0000256" key="3">
    <source>
        <dbReference type="ARBA" id="ARBA00023163"/>
    </source>
</evidence>
<dbReference type="RefSeq" id="WP_354638124.1">
    <property type="nucleotide sequence ID" value="NZ_CP159872.1"/>
</dbReference>
<evidence type="ECO:0000259" key="5">
    <source>
        <dbReference type="PROSITE" id="PS50977"/>
    </source>
</evidence>
<dbReference type="InterPro" id="IPR023772">
    <property type="entry name" value="DNA-bd_HTH_TetR-type_CS"/>
</dbReference>
<evidence type="ECO:0000256" key="4">
    <source>
        <dbReference type="PROSITE-ProRule" id="PRU00335"/>
    </source>
</evidence>
<keyword evidence="3" id="KW-0804">Transcription</keyword>
<gene>
    <name evidence="6" type="ORF">ABWK59_04945</name>
</gene>
<dbReference type="InterPro" id="IPR001647">
    <property type="entry name" value="HTH_TetR"/>
</dbReference>
<evidence type="ECO:0000313" key="6">
    <source>
        <dbReference type="EMBL" id="XCM78323.1"/>
    </source>
</evidence>
<name>A0AAU8JR03_9ACTN</name>
<organism evidence="6">
    <name type="scientific">Kitasatospora camelliae</name>
    <dbReference type="NCBI Taxonomy" id="3156397"/>
    <lineage>
        <taxon>Bacteria</taxon>
        <taxon>Bacillati</taxon>
        <taxon>Actinomycetota</taxon>
        <taxon>Actinomycetes</taxon>
        <taxon>Kitasatosporales</taxon>
        <taxon>Streptomycetaceae</taxon>
        <taxon>Kitasatospora</taxon>
    </lineage>
</organism>
<reference evidence="6" key="1">
    <citation type="submission" date="2024-06" db="EMBL/GenBank/DDBJ databases">
        <title>The genome sequences of Kitasatospora sp. strain HUAS MG31.</title>
        <authorList>
            <person name="Mo P."/>
        </authorList>
    </citation>
    <scope>NUCLEOTIDE SEQUENCE</scope>
    <source>
        <strain evidence="6">HUAS MG31</strain>
    </source>
</reference>
<keyword evidence="2 4" id="KW-0238">DNA-binding</keyword>
<dbReference type="PRINTS" id="PR00455">
    <property type="entry name" value="HTHTETR"/>
</dbReference>
<sequence>MSLRDRKRARTRQALIDAAVELFERQGYDGTTVADIAAAAEIGTRTFFSYFASKEELLFPESDARVRAVTEAIAGRAPEEGPAEVLLRALGTVPDTGDDLVSPLAALRLRLIRTVPAVRGRALQLQLDAQQQIAGQLAEAFPDRIDPVGAAALTGAFIGAITGALQALLDTLDEPATPADLHASIRQATDLALSPWRQQAR</sequence>
<dbReference type="PANTHER" id="PTHR30055:SF238">
    <property type="entry name" value="MYCOFACTOCIN BIOSYNTHESIS TRANSCRIPTIONAL REGULATOR MFTR-RELATED"/>
    <property type="match status" value="1"/>
</dbReference>
<evidence type="ECO:0000256" key="1">
    <source>
        <dbReference type="ARBA" id="ARBA00023015"/>
    </source>
</evidence>
<dbReference type="EMBL" id="CP159872">
    <property type="protein sequence ID" value="XCM78323.1"/>
    <property type="molecule type" value="Genomic_DNA"/>
</dbReference>
<dbReference type="GO" id="GO:0000976">
    <property type="term" value="F:transcription cis-regulatory region binding"/>
    <property type="evidence" value="ECO:0007669"/>
    <property type="project" value="TreeGrafter"/>
</dbReference>
<dbReference type="PANTHER" id="PTHR30055">
    <property type="entry name" value="HTH-TYPE TRANSCRIPTIONAL REGULATOR RUTR"/>
    <property type="match status" value="1"/>
</dbReference>
<proteinExistence type="predicted"/>
<dbReference type="PROSITE" id="PS50977">
    <property type="entry name" value="HTH_TETR_2"/>
    <property type="match status" value="1"/>
</dbReference>
<dbReference type="GO" id="GO:0003700">
    <property type="term" value="F:DNA-binding transcription factor activity"/>
    <property type="evidence" value="ECO:0007669"/>
    <property type="project" value="TreeGrafter"/>
</dbReference>
<dbReference type="KEGG" id="kcm:ABWK59_04945"/>
<feature type="DNA-binding region" description="H-T-H motif" evidence="4">
    <location>
        <begin position="32"/>
        <end position="51"/>
    </location>
</feature>
<dbReference type="InterPro" id="IPR009057">
    <property type="entry name" value="Homeodomain-like_sf"/>
</dbReference>
<dbReference type="Pfam" id="PF00440">
    <property type="entry name" value="TetR_N"/>
    <property type="match status" value="1"/>
</dbReference>
<feature type="domain" description="HTH tetR-type" evidence="5">
    <location>
        <begin position="9"/>
        <end position="69"/>
    </location>
</feature>
<dbReference type="Gene3D" id="1.10.357.10">
    <property type="entry name" value="Tetracycline Repressor, domain 2"/>
    <property type="match status" value="1"/>
</dbReference>
<dbReference type="PROSITE" id="PS01081">
    <property type="entry name" value="HTH_TETR_1"/>
    <property type="match status" value="1"/>
</dbReference>
<keyword evidence="1" id="KW-0805">Transcription regulation</keyword>